<feature type="transmembrane region" description="Helical" evidence="8">
    <location>
        <begin position="72"/>
        <end position="93"/>
    </location>
</feature>
<comment type="similarity">
    <text evidence="7">Belongs to the glycosyltransferase 87 family.</text>
</comment>
<evidence type="ECO:0000256" key="3">
    <source>
        <dbReference type="ARBA" id="ARBA00022679"/>
    </source>
</evidence>
<evidence type="ECO:0000256" key="2">
    <source>
        <dbReference type="ARBA" id="ARBA00022475"/>
    </source>
</evidence>
<feature type="transmembrane region" description="Helical" evidence="8">
    <location>
        <begin position="212"/>
        <end position="230"/>
    </location>
</feature>
<dbReference type="AlphaFoldDB" id="A0A7K0DFT6"/>
<feature type="transmembrane region" description="Helical" evidence="8">
    <location>
        <begin position="276"/>
        <end position="295"/>
    </location>
</feature>
<feature type="transmembrane region" description="Helical" evidence="8">
    <location>
        <begin position="329"/>
        <end position="346"/>
    </location>
</feature>
<evidence type="ECO:0000256" key="7">
    <source>
        <dbReference type="ARBA" id="ARBA00024033"/>
    </source>
</evidence>
<evidence type="ECO:0000256" key="6">
    <source>
        <dbReference type="ARBA" id="ARBA00023136"/>
    </source>
</evidence>
<protein>
    <submittedName>
        <fullName evidence="9">Polyprenol-phosphate-mannose-dependent alpha-(1-2)-phosphatidylinositol mannoside mannosyltransferase</fullName>
        <ecNumber evidence="9">2.4.1.-</ecNumber>
    </submittedName>
</protein>
<keyword evidence="2" id="KW-1003">Cell membrane</keyword>
<feature type="transmembrane region" description="Helical" evidence="8">
    <location>
        <begin position="307"/>
        <end position="323"/>
    </location>
</feature>
<feature type="transmembrane region" description="Helical" evidence="8">
    <location>
        <begin position="383"/>
        <end position="408"/>
    </location>
</feature>
<dbReference type="EMBL" id="WEGI01000001">
    <property type="protein sequence ID" value="MQY24665.1"/>
    <property type="molecule type" value="Genomic_DNA"/>
</dbReference>
<dbReference type="GO" id="GO:0005886">
    <property type="term" value="C:plasma membrane"/>
    <property type="evidence" value="ECO:0007669"/>
    <property type="project" value="UniProtKB-SubCell"/>
</dbReference>
<organism evidence="9 10">
    <name type="scientific">Nocardia aurantia</name>
    <dbReference type="NCBI Taxonomy" id="2585199"/>
    <lineage>
        <taxon>Bacteria</taxon>
        <taxon>Bacillati</taxon>
        <taxon>Actinomycetota</taxon>
        <taxon>Actinomycetes</taxon>
        <taxon>Mycobacteriales</taxon>
        <taxon>Nocardiaceae</taxon>
        <taxon>Nocardia</taxon>
    </lineage>
</organism>
<feature type="transmembrane region" description="Helical" evidence="8">
    <location>
        <begin position="100"/>
        <end position="121"/>
    </location>
</feature>
<dbReference type="Pfam" id="PF09594">
    <property type="entry name" value="GT87"/>
    <property type="match status" value="1"/>
</dbReference>
<name>A0A7K0DFT6_9NOCA</name>
<comment type="caution">
    <text evidence="9">The sequence shown here is derived from an EMBL/GenBank/DDBJ whole genome shotgun (WGS) entry which is preliminary data.</text>
</comment>
<keyword evidence="3 9" id="KW-0808">Transferase</keyword>
<feature type="transmembrane region" description="Helical" evidence="8">
    <location>
        <begin position="25"/>
        <end position="47"/>
    </location>
</feature>
<comment type="subcellular location">
    <subcellularLocation>
        <location evidence="1">Cell membrane</location>
        <topology evidence="1">Multi-pass membrane protein</topology>
    </subcellularLocation>
</comment>
<keyword evidence="9" id="KW-0328">Glycosyltransferase</keyword>
<dbReference type="GO" id="GO:0016758">
    <property type="term" value="F:hexosyltransferase activity"/>
    <property type="evidence" value="ECO:0007669"/>
    <property type="project" value="InterPro"/>
</dbReference>
<dbReference type="InterPro" id="IPR018584">
    <property type="entry name" value="GT87"/>
</dbReference>
<gene>
    <name evidence="9" type="ORF">NRB56_02140</name>
</gene>
<evidence type="ECO:0000256" key="8">
    <source>
        <dbReference type="SAM" id="Phobius"/>
    </source>
</evidence>
<feature type="transmembrane region" description="Helical" evidence="8">
    <location>
        <begin position="161"/>
        <end position="179"/>
    </location>
</feature>
<dbReference type="EC" id="2.4.1.-" evidence="9"/>
<proteinExistence type="inferred from homology"/>
<sequence length="423" mass="45992">MNDRARLAASGDAPDDPRAARNRRLLWIAVGLFLFSALIEIVARQWAGYIDLQVYRNGARVWLDGRDLYGPLPLSGGLGLPFTYPPPAALFFVPLALMPLWLAGPATVLVSVLCLGLTLWVVLDVLELAPDRVTRWALVIGGAGLLGLTEPVRQTYNFGQVNLVLMTAIALDVLVRRPAWPRGMLIGIAIAVKLTPAGFLLYFLVRRDWRSMLTTVVSALVTVGIGVALFPHESGEYWSRVIRDTGRIGPPAFAGNQSLKGMVFRLGLGEQAATRLWLTLAVVTVALAAVVMWRLLRTAHPTGLEQATALLVNALAVLLVSPVSWSHHWVWVAPAVPMVLVWLRRAGFTRARLATAGAIALMFLIGPHWLLPHSGHREHGWALWQQAIGSSYVLVAFAGLLAVAATCFRRNYRGARNAASAAA</sequence>
<reference evidence="9 10" key="1">
    <citation type="submission" date="2019-10" db="EMBL/GenBank/DDBJ databases">
        <title>Nocardia macrotermitis sp. nov. and Nocardia aurantia sp. nov., isolated from the gut of fungus growing-termite Macrotermes natalensis.</title>
        <authorList>
            <person name="Benndorf R."/>
            <person name="Schwitalla J."/>
            <person name="Martin K."/>
            <person name="De Beer W."/>
            <person name="Kaster A.-K."/>
            <person name="Vollmers J."/>
            <person name="Poulsen M."/>
            <person name="Beemelmanns C."/>
        </authorList>
    </citation>
    <scope>NUCLEOTIDE SEQUENCE [LARGE SCALE GENOMIC DNA]</scope>
    <source>
        <strain evidence="9 10">RB56</strain>
    </source>
</reference>
<feature type="transmembrane region" description="Helical" evidence="8">
    <location>
        <begin position="133"/>
        <end position="149"/>
    </location>
</feature>
<accession>A0A7K0DFT6</accession>
<evidence type="ECO:0000313" key="10">
    <source>
        <dbReference type="Proteomes" id="UP000431401"/>
    </source>
</evidence>
<evidence type="ECO:0000256" key="4">
    <source>
        <dbReference type="ARBA" id="ARBA00022692"/>
    </source>
</evidence>
<keyword evidence="5 8" id="KW-1133">Transmembrane helix</keyword>
<dbReference type="Proteomes" id="UP000431401">
    <property type="component" value="Unassembled WGS sequence"/>
</dbReference>
<feature type="transmembrane region" description="Helical" evidence="8">
    <location>
        <begin position="185"/>
        <end position="205"/>
    </location>
</feature>
<evidence type="ECO:0000256" key="1">
    <source>
        <dbReference type="ARBA" id="ARBA00004651"/>
    </source>
</evidence>
<evidence type="ECO:0000256" key="5">
    <source>
        <dbReference type="ARBA" id="ARBA00022989"/>
    </source>
</evidence>
<feature type="transmembrane region" description="Helical" evidence="8">
    <location>
        <begin position="353"/>
        <end position="371"/>
    </location>
</feature>
<keyword evidence="10" id="KW-1185">Reference proteome</keyword>
<keyword evidence="4 8" id="KW-0812">Transmembrane</keyword>
<keyword evidence="6 8" id="KW-0472">Membrane</keyword>
<dbReference type="RefSeq" id="WP_319942390.1">
    <property type="nucleotide sequence ID" value="NZ_WEGI01000001.1"/>
</dbReference>
<evidence type="ECO:0000313" key="9">
    <source>
        <dbReference type="EMBL" id="MQY24665.1"/>
    </source>
</evidence>